<protein>
    <submittedName>
        <fullName evidence="1">Uncharacterized protein</fullName>
    </submittedName>
</protein>
<dbReference type="Proteomes" id="UP000283509">
    <property type="component" value="Unassembled WGS sequence"/>
</dbReference>
<gene>
    <name evidence="1" type="ORF">C7M84_008722</name>
</gene>
<proteinExistence type="predicted"/>
<reference evidence="1 2" key="2">
    <citation type="submission" date="2019-01" db="EMBL/GenBank/DDBJ databases">
        <title>The decoding of complex shrimp genome reveals the adaptation for benthos swimmer, frequently molting mechanism and breeding impact on genome.</title>
        <authorList>
            <person name="Sun Y."/>
            <person name="Gao Y."/>
            <person name="Yu Y."/>
        </authorList>
    </citation>
    <scope>NUCLEOTIDE SEQUENCE [LARGE SCALE GENOMIC DNA]</scope>
    <source>
        <tissue evidence="1">Muscle</tissue>
    </source>
</reference>
<keyword evidence="2" id="KW-1185">Reference proteome</keyword>
<comment type="caution">
    <text evidence="1">The sequence shown here is derived from an EMBL/GenBank/DDBJ whole genome shotgun (WGS) entry which is preliminary data.</text>
</comment>
<accession>A0A423T8T3</accession>
<dbReference type="EMBL" id="QCYY01002095">
    <property type="protein sequence ID" value="ROT72871.1"/>
    <property type="molecule type" value="Genomic_DNA"/>
</dbReference>
<evidence type="ECO:0000313" key="2">
    <source>
        <dbReference type="Proteomes" id="UP000283509"/>
    </source>
</evidence>
<dbReference type="AlphaFoldDB" id="A0A423T8T3"/>
<organism evidence="1 2">
    <name type="scientific">Penaeus vannamei</name>
    <name type="common">Whiteleg shrimp</name>
    <name type="synonym">Litopenaeus vannamei</name>
    <dbReference type="NCBI Taxonomy" id="6689"/>
    <lineage>
        <taxon>Eukaryota</taxon>
        <taxon>Metazoa</taxon>
        <taxon>Ecdysozoa</taxon>
        <taxon>Arthropoda</taxon>
        <taxon>Crustacea</taxon>
        <taxon>Multicrustacea</taxon>
        <taxon>Malacostraca</taxon>
        <taxon>Eumalacostraca</taxon>
        <taxon>Eucarida</taxon>
        <taxon>Decapoda</taxon>
        <taxon>Dendrobranchiata</taxon>
        <taxon>Penaeoidea</taxon>
        <taxon>Penaeidae</taxon>
        <taxon>Penaeus</taxon>
    </lineage>
</organism>
<evidence type="ECO:0000313" key="1">
    <source>
        <dbReference type="EMBL" id="ROT72871.1"/>
    </source>
</evidence>
<reference evidence="1 2" key="1">
    <citation type="submission" date="2018-04" db="EMBL/GenBank/DDBJ databases">
        <authorList>
            <person name="Zhang X."/>
            <person name="Yuan J."/>
            <person name="Li F."/>
            <person name="Xiang J."/>
        </authorList>
    </citation>
    <scope>NUCLEOTIDE SEQUENCE [LARGE SCALE GENOMIC DNA]</scope>
    <source>
        <tissue evidence="1">Muscle</tissue>
    </source>
</reference>
<name>A0A423T8T3_PENVA</name>
<sequence>MPICLQFSPPAVSACILSSFYAIHLHAVLILLLYPPACSPSPAVSTCLQSSSCCPRTVSAAAQRHPGRQGLGVPDVARSKVGVKGAPHTAGVASRNSLSPSSSCIRPERCCFVASPLYRERLFYLPLKASLTHPLSYSLPLTLSSLSRSSLPLYVHLSLLLSSPSTLFHALLPSLLPLCLTPLAPQPLSPRQSLGLTPLHISLDHLFISLSLFVPSYRGSVISLSLASFTSFYLSLSLCLLLLSPLPSSLSLSTSHLSPSLPTLSSPSLSHLPSSSPSPSVFSPSHFSSPFSPPPILSPLLPSFVSASLSSIPSLHSLTPSLLLSSPLPSPLNRSYPTRLLSFRLVITALLVILALTSRSPLSYLLPLFSLSSLSPFFFYSLHFSPASLSSSSLSLLSNSLLLFHSPFLYSASSHLAPRVLGFTPSLSPLLSLIRSSPSLRLPLSRPSLSSSSLSLAPDSRLLISQPTSPSSLLSLSRPLRSSSLVSPHLVGLCPLVSFLPDLSSPLSLLSSLNTTSSPLPLLSSCSPLLLPRSPSPSLLLSPLSYLISSSLGQSSSITHSISPPLISVVSLLLSSLFSLPPNLTSPPYLILLSPFPCSSILFPPIFMQLASVFSLSSPWLSPRVHAREQHSRKRNIS</sequence>